<dbReference type="PROSITE" id="PS51135">
    <property type="entry name" value="CIDE_N"/>
    <property type="match status" value="1"/>
</dbReference>
<reference evidence="4 5" key="1">
    <citation type="journal article" date="2015" name="Genome Biol. Evol.">
        <title>The genome of winter moth (Operophtera brumata) provides a genomic perspective on sexual dimorphism and phenology.</title>
        <authorList>
            <person name="Derks M.F."/>
            <person name="Smit S."/>
            <person name="Salis L."/>
            <person name="Schijlen E."/>
            <person name="Bossers A."/>
            <person name="Mateman C."/>
            <person name="Pijl A.S."/>
            <person name="de Ridder D."/>
            <person name="Groenen M.A."/>
            <person name="Visser M.E."/>
            <person name="Megens H.J."/>
        </authorList>
    </citation>
    <scope>NUCLEOTIDE SEQUENCE [LARGE SCALE GENOMIC DNA]</scope>
    <source>
        <strain evidence="4">WM2013NL</strain>
        <tissue evidence="4">Head and thorax</tissue>
    </source>
</reference>
<dbReference type="InterPro" id="IPR039729">
    <property type="entry name" value="DFF40"/>
</dbReference>
<dbReference type="SMART" id="SM00266">
    <property type="entry name" value="CAD"/>
    <property type="match status" value="1"/>
</dbReference>
<dbReference type="PANTHER" id="PTHR13067">
    <property type="entry name" value="CASPASE-ACTIVATED DNASE"/>
    <property type="match status" value="1"/>
</dbReference>
<evidence type="ECO:0000313" key="5">
    <source>
        <dbReference type="Proteomes" id="UP000037510"/>
    </source>
</evidence>
<dbReference type="GO" id="GO:0004520">
    <property type="term" value="F:DNA endonuclease activity"/>
    <property type="evidence" value="ECO:0007669"/>
    <property type="project" value="InterPro"/>
</dbReference>
<dbReference type="GO" id="GO:0016787">
    <property type="term" value="F:hydrolase activity"/>
    <property type="evidence" value="ECO:0007669"/>
    <property type="project" value="InterPro"/>
</dbReference>
<keyword evidence="1 2" id="KW-0053">Apoptosis</keyword>
<evidence type="ECO:0000256" key="2">
    <source>
        <dbReference type="PROSITE-ProRule" id="PRU00447"/>
    </source>
</evidence>
<organism evidence="4 5">
    <name type="scientific">Operophtera brumata</name>
    <name type="common">Winter moth</name>
    <name type="synonym">Phalaena brumata</name>
    <dbReference type="NCBI Taxonomy" id="104452"/>
    <lineage>
        <taxon>Eukaryota</taxon>
        <taxon>Metazoa</taxon>
        <taxon>Ecdysozoa</taxon>
        <taxon>Arthropoda</taxon>
        <taxon>Hexapoda</taxon>
        <taxon>Insecta</taxon>
        <taxon>Pterygota</taxon>
        <taxon>Neoptera</taxon>
        <taxon>Endopterygota</taxon>
        <taxon>Lepidoptera</taxon>
        <taxon>Glossata</taxon>
        <taxon>Ditrysia</taxon>
        <taxon>Geometroidea</taxon>
        <taxon>Geometridae</taxon>
        <taxon>Larentiinae</taxon>
        <taxon>Operophtera</taxon>
    </lineage>
</organism>
<dbReference type="InterPro" id="IPR003508">
    <property type="entry name" value="CIDE-N_dom"/>
</dbReference>
<dbReference type="GO" id="GO:0005634">
    <property type="term" value="C:nucleus"/>
    <property type="evidence" value="ECO:0007669"/>
    <property type="project" value="InterPro"/>
</dbReference>
<dbReference type="STRING" id="104452.A0A0L7LGR6"/>
<dbReference type="SUPFAM" id="SSF54060">
    <property type="entry name" value="His-Me finger endonucleases"/>
    <property type="match status" value="1"/>
</dbReference>
<sequence length="327" mass="37785">MKKGYKVTDVKREKKFGVAAGSLEELVEKSCNKLGFNVSCADCRLFVAEDGTRVSDDEYLATLPPQTLFILLKNKEQMVTDFDHFYNLIRSPKKDYIDTGAAAKKFLTTNIKEKFSLEPSEKNKEQTMSKRVKDRMRGYYFKTKTALHSSNLYIHSKDGRSKKLIDQFLTDLRKILESNKYNDGYFNRKASETRMCNETGLFECGGLWNNTRCAYEGDHIINPYRSREERIIFQTWNLDHKIELSRSIIPKILESIESLYNGDVKCILCKKGKKPGGLITERYYLQIFTKDNLKLVHIVCHHKGKHAAVSDVYTVCKNCIGNQSIEY</sequence>
<dbReference type="GO" id="GO:0005737">
    <property type="term" value="C:cytoplasm"/>
    <property type="evidence" value="ECO:0007669"/>
    <property type="project" value="InterPro"/>
</dbReference>
<dbReference type="CDD" id="cd01615">
    <property type="entry name" value="CIDE_N"/>
    <property type="match status" value="1"/>
</dbReference>
<protein>
    <submittedName>
        <fullName evidence="4">Putative caspase-activated DNase</fullName>
    </submittedName>
</protein>
<name>A0A0L7LGR6_OPEBR</name>
<gene>
    <name evidence="4" type="ORF">OBRU01_08951</name>
</gene>
<evidence type="ECO:0000313" key="4">
    <source>
        <dbReference type="EMBL" id="KOB74728.1"/>
    </source>
</evidence>
<dbReference type="Pfam" id="PF09230">
    <property type="entry name" value="DFF40"/>
    <property type="match status" value="1"/>
</dbReference>
<proteinExistence type="predicted"/>
<dbReference type="EMBL" id="JTDY01001151">
    <property type="protein sequence ID" value="KOB74728.1"/>
    <property type="molecule type" value="Genomic_DNA"/>
</dbReference>
<dbReference type="AlphaFoldDB" id="A0A0L7LGR6"/>
<dbReference type="Gene3D" id="3.10.20.10">
    <property type="match status" value="1"/>
</dbReference>
<dbReference type="InterPro" id="IPR015311">
    <property type="entry name" value="DFF40_C"/>
</dbReference>
<feature type="domain" description="CIDE-N" evidence="3">
    <location>
        <begin position="1"/>
        <end position="80"/>
    </location>
</feature>
<comment type="caution">
    <text evidence="4">The sequence shown here is derived from an EMBL/GenBank/DDBJ whole genome shotgun (WGS) entry which is preliminary data.</text>
</comment>
<accession>A0A0L7LGR6</accession>
<dbReference type="Proteomes" id="UP000037510">
    <property type="component" value="Unassembled WGS sequence"/>
</dbReference>
<dbReference type="Pfam" id="PF02017">
    <property type="entry name" value="CIDE-N"/>
    <property type="match status" value="1"/>
</dbReference>
<dbReference type="GO" id="GO:0006309">
    <property type="term" value="P:apoptotic DNA fragmentation"/>
    <property type="evidence" value="ECO:0007669"/>
    <property type="project" value="InterPro"/>
</dbReference>
<evidence type="ECO:0000256" key="1">
    <source>
        <dbReference type="ARBA" id="ARBA00022703"/>
    </source>
</evidence>
<dbReference type="PANTHER" id="PTHR13067:SF2">
    <property type="entry name" value="CASPASE-ACTIVATED DNASE"/>
    <property type="match status" value="1"/>
</dbReference>
<dbReference type="InterPro" id="IPR044925">
    <property type="entry name" value="His-Me_finger_sf"/>
</dbReference>
<dbReference type="SUPFAM" id="SSF54277">
    <property type="entry name" value="CAD &amp; PB1 domains"/>
    <property type="match status" value="1"/>
</dbReference>
<evidence type="ECO:0000259" key="3">
    <source>
        <dbReference type="PROSITE" id="PS51135"/>
    </source>
</evidence>
<keyword evidence="5" id="KW-1185">Reference proteome</keyword>